<comment type="caution">
    <text evidence="2">The sequence shown here is derived from an EMBL/GenBank/DDBJ whole genome shotgun (WGS) entry which is preliminary data.</text>
</comment>
<feature type="compositionally biased region" description="Basic and acidic residues" evidence="1">
    <location>
        <begin position="64"/>
        <end position="78"/>
    </location>
</feature>
<dbReference type="AlphaFoldDB" id="A0A2C5XXW6"/>
<reference evidence="2 3" key="1">
    <citation type="submission" date="2017-06" db="EMBL/GenBank/DDBJ databases">
        <title>Ant-infecting Ophiocordyceps genomes reveal a high diversity of potential behavioral manipulation genes and a possible major role for enterotoxins.</title>
        <authorList>
            <person name="De Bekker C."/>
            <person name="Evans H.C."/>
            <person name="Brachmann A."/>
            <person name="Hughes D.P."/>
        </authorList>
    </citation>
    <scope>NUCLEOTIDE SEQUENCE [LARGE SCALE GENOMIC DNA]</scope>
    <source>
        <strain evidence="2 3">1348a</strain>
    </source>
</reference>
<keyword evidence="3" id="KW-1185">Reference proteome</keyword>
<evidence type="ECO:0000313" key="3">
    <source>
        <dbReference type="Proteomes" id="UP000224854"/>
    </source>
</evidence>
<name>A0A2C5XXW6_9HYPO</name>
<gene>
    <name evidence="2" type="ORF">CDD82_6967</name>
</gene>
<evidence type="ECO:0000256" key="1">
    <source>
        <dbReference type="SAM" id="MobiDB-lite"/>
    </source>
</evidence>
<feature type="region of interest" description="Disordered" evidence="1">
    <location>
        <begin position="39"/>
        <end position="136"/>
    </location>
</feature>
<accession>A0A2C5XXW6</accession>
<organism evidence="2 3">
    <name type="scientific">Ophiocordyceps australis</name>
    <dbReference type="NCBI Taxonomy" id="1399860"/>
    <lineage>
        <taxon>Eukaryota</taxon>
        <taxon>Fungi</taxon>
        <taxon>Dikarya</taxon>
        <taxon>Ascomycota</taxon>
        <taxon>Pezizomycotina</taxon>
        <taxon>Sordariomycetes</taxon>
        <taxon>Hypocreomycetidae</taxon>
        <taxon>Hypocreales</taxon>
        <taxon>Ophiocordycipitaceae</taxon>
        <taxon>Ophiocordyceps</taxon>
    </lineage>
</organism>
<dbReference type="EMBL" id="NJEU01000765">
    <property type="protein sequence ID" value="PHH70708.1"/>
    <property type="molecule type" value="Genomic_DNA"/>
</dbReference>
<proteinExistence type="predicted"/>
<dbReference type="OrthoDB" id="5339076at2759"/>
<feature type="region of interest" description="Disordered" evidence="1">
    <location>
        <begin position="1"/>
        <end position="24"/>
    </location>
</feature>
<dbReference type="Proteomes" id="UP000224854">
    <property type="component" value="Unassembled WGS sequence"/>
</dbReference>
<feature type="compositionally biased region" description="Polar residues" evidence="1">
    <location>
        <begin position="86"/>
        <end position="118"/>
    </location>
</feature>
<sequence>MSATSDNTAKAAPSQPAVSRFADDDLIEYDSDDLSFMKSGLQPAVSSSDTHTIDAGETESEGQPLDHRALDTVDKRSGVEAAPEAENTQVNQHSGAKSSTSPSMTTKLEATSNTQDFGTATEARTERFEIDWEADVGDDDIDDERATEEAASSQSDSAGHATDMTHAVDTGKEVLDSAIPHNSPQEPWSAHEPSELEPFPDITVYYRGQQYPFFSHTSDGFFSDTSILDQDMQFVLDGFRTELINEMGPHDDIVLQVDKLGLEFSEARNSHCPNKDFLLTVLSRHPETLS</sequence>
<evidence type="ECO:0000313" key="2">
    <source>
        <dbReference type="EMBL" id="PHH70708.1"/>
    </source>
</evidence>
<protein>
    <submittedName>
        <fullName evidence="2">Uncharacterized protein</fullName>
    </submittedName>
</protein>